<reference evidence="1 2" key="1">
    <citation type="submission" date="2017-04" db="EMBL/GenBank/DDBJ databases">
        <authorList>
            <person name="Afonso C.L."/>
            <person name="Miller P.J."/>
            <person name="Scott M.A."/>
            <person name="Spackman E."/>
            <person name="Goraichik I."/>
            <person name="Dimitrov K.M."/>
            <person name="Suarez D.L."/>
            <person name="Swayne D.E."/>
        </authorList>
    </citation>
    <scope>NUCLEOTIDE SEQUENCE [LARGE SCALE GENOMIC DNA]</scope>
    <source>
        <strain evidence="1 2">USBA 355</strain>
    </source>
</reference>
<dbReference type="Proteomes" id="UP000192917">
    <property type="component" value="Unassembled WGS sequence"/>
</dbReference>
<dbReference type="STRING" id="560819.SAMN05428998_101655"/>
<keyword evidence="2" id="KW-1185">Reference proteome</keyword>
<dbReference type="AlphaFoldDB" id="A0A1Y6B665"/>
<evidence type="ECO:0000313" key="1">
    <source>
        <dbReference type="EMBL" id="SME94197.1"/>
    </source>
</evidence>
<protein>
    <submittedName>
        <fullName evidence="1">Uncharacterized protein</fullName>
    </submittedName>
</protein>
<dbReference type="RefSeq" id="WP_159460077.1">
    <property type="nucleotide sequence ID" value="NZ_FWZX01000001.1"/>
</dbReference>
<organism evidence="1 2">
    <name type="scientific">Tistlia consotensis USBA 355</name>
    <dbReference type="NCBI Taxonomy" id="560819"/>
    <lineage>
        <taxon>Bacteria</taxon>
        <taxon>Pseudomonadati</taxon>
        <taxon>Pseudomonadota</taxon>
        <taxon>Alphaproteobacteria</taxon>
        <taxon>Rhodospirillales</taxon>
        <taxon>Rhodovibrionaceae</taxon>
        <taxon>Tistlia</taxon>
    </lineage>
</organism>
<accession>A0A1Y6B665</accession>
<sequence>MADTEEDLEARVLAKLADGYWHCLIDPDEAKRADQLVTAGRVEKRKQALRASRRCIE</sequence>
<proteinExistence type="predicted"/>
<gene>
    <name evidence="1" type="ORF">SAMN05428998_101655</name>
</gene>
<name>A0A1Y6B665_9PROT</name>
<dbReference type="EMBL" id="FWZX01000001">
    <property type="protein sequence ID" value="SME94197.1"/>
    <property type="molecule type" value="Genomic_DNA"/>
</dbReference>
<evidence type="ECO:0000313" key="2">
    <source>
        <dbReference type="Proteomes" id="UP000192917"/>
    </source>
</evidence>